<reference evidence="1" key="1">
    <citation type="submission" date="2019-07" db="EMBL/GenBank/DDBJ databases">
        <title>Genomic Encyclopedia of Type Strains, Phase IV (KMG-IV): sequencing the most valuable type-strain genomes for metagenomic binning, comparative biology and taxonomic classification.</title>
        <authorList>
            <person name="Goeker M."/>
        </authorList>
    </citation>
    <scope>NUCLEOTIDE SEQUENCE</scope>
    <source>
        <strain evidence="1">DSM 44596</strain>
    </source>
</reference>
<dbReference type="EMBL" id="VNIQ01000002">
    <property type="protein sequence ID" value="TYQ05877.1"/>
    <property type="molecule type" value="Genomic_DNA"/>
</dbReference>
<accession>A0A652YRV5</accession>
<dbReference type="InterPro" id="IPR019587">
    <property type="entry name" value="Polyketide_cyclase/dehydratase"/>
</dbReference>
<dbReference type="AlphaFoldDB" id="A0A652YRV5"/>
<dbReference type="Gene3D" id="3.30.530.20">
    <property type="match status" value="1"/>
</dbReference>
<proteinExistence type="predicted"/>
<gene>
    <name evidence="1" type="ORF">FNL38_1026</name>
</gene>
<organism evidence="1">
    <name type="scientific">Nocardia globerula</name>
    <dbReference type="NCBI Taxonomy" id="1818"/>
    <lineage>
        <taxon>Bacteria</taxon>
        <taxon>Bacillati</taxon>
        <taxon>Actinomycetota</taxon>
        <taxon>Actinomycetes</taxon>
        <taxon>Mycobacteriales</taxon>
        <taxon>Nocardiaceae</taxon>
        <taxon>Nocardia</taxon>
    </lineage>
</organism>
<dbReference type="InterPro" id="IPR023393">
    <property type="entry name" value="START-like_dom_sf"/>
</dbReference>
<dbReference type="SUPFAM" id="SSF55961">
    <property type="entry name" value="Bet v1-like"/>
    <property type="match status" value="1"/>
</dbReference>
<protein>
    <submittedName>
        <fullName evidence="1">Polyketide cyclase/dehydrase/lipid transport protein</fullName>
    </submittedName>
</protein>
<sequence length="150" mass="16512">MPTVEQSVIVSRPVPEVFQYLSTAENWPNWDNSIVESRQITDGPIGVGTRWQGASRILGKRIDWTAEFTEYDAPKRSSAKSVKSPVAFTLTTTCEEVEKGTRVTYRLDSESGLGGVFGRMADPLVTKAFGRSQQASLENLADLLDNEAAQ</sequence>
<dbReference type="CDD" id="cd08865">
    <property type="entry name" value="SRPBCC_10"/>
    <property type="match status" value="1"/>
</dbReference>
<comment type="caution">
    <text evidence="1">The sequence shown here is derived from an EMBL/GenBank/DDBJ whole genome shotgun (WGS) entry which is preliminary data.</text>
</comment>
<name>A0A652YRV5_NOCGL</name>
<evidence type="ECO:0000313" key="1">
    <source>
        <dbReference type="EMBL" id="TYQ05877.1"/>
    </source>
</evidence>
<dbReference type="Pfam" id="PF10604">
    <property type="entry name" value="Polyketide_cyc2"/>
    <property type="match status" value="1"/>
</dbReference>